<reference evidence="1 2" key="1">
    <citation type="submission" date="2023-02" db="EMBL/GenBank/DDBJ databases">
        <title>LHISI_Scaffold_Assembly.</title>
        <authorList>
            <person name="Stuart O.P."/>
            <person name="Cleave R."/>
            <person name="Magrath M.J.L."/>
            <person name="Mikheyev A.S."/>
        </authorList>
    </citation>
    <scope>NUCLEOTIDE SEQUENCE [LARGE SCALE GENOMIC DNA]</scope>
    <source>
        <strain evidence="1">Daus_M_001</strain>
        <tissue evidence="1">Leg muscle</tissue>
    </source>
</reference>
<evidence type="ECO:0000313" key="1">
    <source>
        <dbReference type="EMBL" id="KAJ8876551.1"/>
    </source>
</evidence>
<dbReference type="Proteomes" id="UP001159363">
    <property type="component" value="Chromosome 7"/>
</dbReference>
<name>A0ABQ9GWZ3_9NEOP</name>
<gene>
    <name evidence="1" type="ORF">PR048_020996</name>
</gene>
<dbReference type="EMBL" id="JARBHB010000008">
    <property type="protein sequence ID" value="KAJ8876551.1"/>
    <property type="molecule type" value="Genomic_DNA"/>
</dbReference>
<accession>A0ABQ9GWZ3</accession>
<comment type="caution">
    <text evidence="1">The sequence shown here is derived from an EMBL/GenBank/DDBJ whole genome shotgun (WGS) entry which is preliminary data.</text>
</comment>
<evidence type="ECO:0000313" key="2">
    <source>
        <dbReference type="Proteomes" id="UP001159363"/>
    </source>
</evidence>
<protein>
    <submittedName>
        <fullName evidence="1">Uncharacterized protein</fullName>
    </submittedName>
</protein>
<organism evidence="1 2">
    <name type="scientific">Dryococelus australis</name>
    <dbReference type="NCBI Taxonomy" id="614101"/>
    <lineage>
        <taxon>Eukaryota</taxon>
        <taxon>Metazoa</taxon>
        <taxon>Ecdysozoa</taxon>
        <taxon>Arthropoda</taxon>
        <taxon>Hexapoda</taxon>
        <taxon>Insecta</taxon>
        <taxon>Pterygota</taxon>
        <taxon>Neoptera</taxon>
        <taxon>Polyneoptera</taxon>
        <taxon>Phasmatodea</taxon>
        <taxon>Verophasmatodea</taxon>
        <taxon>Anareolatae</taxon>
        <taxon>Phasmatidae</taxon>
        <taxon>Eurycanthinae</taxon>
        <taxon>Dryococelus</taxon>
    </lineage>
</organism>
<sequence>MGPHQNVQVVTIRGLFVGMWNNCSCCVWVEKNLKVWKELCTNRTLQILFAWIGKYRAFYDKPHLLKLFRNHFIDDSVTLPDGTVFGRKVFKNTRSTRKETSP</sequence>
<proteinExistence type="predicted"/>
<keyword evidence="2" id="KW-1185">Reference proteome</keyword>